<dbReference type="GO" id="GO:0007035">
    <property type="term" value="P:vacuolar acidification"/>
    <property type="evidence" value="ECO:0007669"/>
    <property type="project" value="TreeGrafter"/>
</dbReference>
<name>A0A341BPD7_NEOAA</name>
<organism evidence="10 11">
    <name type="scientific">Neophocaena asiaeorientalis asiaeorientalis</name>
    <name type="common">Yangtze finless porpoise</name>
    <name type="synonym">Neophocaena phocaenoides subsp. asiaeorientalis</name>
    <dbReference type="NCBI Taxonomy" id="1706337"/>
    <lineage>
        <taxon>Eukaryota</taxon>
        <taxon>Metazoa</taxon>
        <taxon>Chordata</taxon>
        <taxon>Craniata</taxon>
        <taxon>Vertebrata</taxon>
        <taxon>Euteleostomi</taxon>
        <taxon>Mammalia</taxon>
        <taxon>Eutheria</taxon>
        <taxon>Laurasiatheria</taxon>
        <taxon>Artiodactyla</taxon>
        <taxon>Whippomorpha</taxon>
        <taxon>Cetacea</taxon>
        <taxon>Odontoceti</taxon>
        <taxon>Phocoenidae</taxon>
        <taxon>Neophocaena</taxon>
    </lineage>
</organism>
<feature type="coiled-coil region" evidence="9">
    <location>
        <begin position="103"/>
        <end position="137"/>
    </location>
</feature>
<dbReference type="GO" id="GO:0046961">
    <property type="term" value="F:proton-transporting ATPase activity, rotational mechanism"/>
    <property type="evidence" value="ECO:0007669"/>
    <property type="project" value="InterPro"/>
</dbReference>
<evidence type="ECO:0000256" key="1">
    <source>
        <dbReference type="ARBA" id="ARBA00004141"/>
    </source>
</evidence>
<accession>A0A341BPD7</accession>
<keyword evidence="7" id="KW-0472">Membrane</keyword>
<dbReference type="Proteomes" id="UP000252040">
    <property type="component" value="Unplaced"/>
</dbReference>
<gene>
    <name evidence="11" type="primary">LOC112402169</name>
</gene>
<dbReference type="AlphaFoldDB" id="A0A341BPD7"/>
<dbReference type="PANTHER" id="PTHR11629">
    <property type="entry name" value="VACUOLAR PROTON ATPASES"/>
    <property type="match status" value="1"/>
</dbReference>
<keyword evidence="5" id="KW-1133">Transmembrane helix</keyword>
<comment type="similarity">
    <text evidence="2 8">Belongs to the V-ATPase 116 kDa subunit family.</text>
</comment>
<keyword evidence="8" id="KW-0375">Hydrogen ion transport</keyword>
<sequence length="255" mass="28525">MRARDFTLWAPGATHRFLSGREAWTELFLLQMDWDGQRPGSWVRCPQGAAAWPWARGTPALGSILETPLRRVLQAFLQEEVRQAGLTLPLPEGALPAPLPRDLLRIQEETDRLAQELRDVRGNRQALRAQLHQLQLHSAVLGQGHGPSLAASHTDGPLERTPLLQSSGGPHQDLRVNFVAGAVEPHKAAALERLLWRACHGFLIASFRDAEQQLEGPVTGEPATWVTFLISYWGEQIGQKIRKITDWSWVRRSTS</sequence>
<evidence type="ECO:0000313" key="11">
    <source>
        <dbReference type="RefSeq" id="XP_024604630.1"/>
    </source>
</evidence>
<evidence type="ECO:0000256" key="9">
    <source>
        <dbReference type="SAM" id="Coils"/>
    </source>
</evidence>
<keyword evidence="6 8" id="KW-0406">Ion transport</keyword>
<keyword evidence="9" id="KW-0175">Coiled coil</keyword>
<evidence type="ECO:0000256" key="6">
    <source>
        <dbReference type="ARBA" id="ARBA00023065"/>
    </source>
</evidence>
<keyword evidence="4" id="KW-0812">Transmembrane</keyword>
<keyword evidence="10" id="KW-1185">Reference proteome</keyword>
<evidence type="ECO:0000256" key="5">
    <source>
        <dbReference type="ARBA" id="ARBA00022989"/>
    </source>
</evidence>
<dbReference type="InterPro" id="IPR002490">
    <property type="entry name" value="V-ATPase_116kDa_su"/>
</dbReference>
<comment type="function">
    <text evidence="8">Essential component of the vacuolar proton pump (V-ATPase), a multimeric enzyme that catalyzes the translocation of protons across the membranes. Required for assembly and activity of the V-ATPase.</text>
</comment>
<dbReference type="GeneID" id="112402169"/>
<evidence type="ECO:0000256" key="2">
    <source>
        <dbReference type="ARBA" id="ARBA00009904"/>
    </source>
</evidence>
<dbReference type="PANTHER" id="PTHR11629:SF21">
    <property type="entry name" value="V-TYPE PROTON ATPASE 116 KDA SUBUNIT A 3"/>
    <property type="match status" value="1"/>
</dbReference>
<dbReference type="GO" id="GO:0016471">
    <property type="term" value="C:vacuolar proton-transporting V-type ATPase complex"/>
    <property type="evidence" value="ECO:0007669"/>
    <property type="project" value="TreeGrafter"/>
</dbReference>
<keyword evidence="3 8" id="KW-0813">Transport</keyword>
<evidence type="ECO:0000256" key="4">
    <source>
        <dbReference type="ARBA" id="ARBA00022692"/>
    </source>
</evidence>
<proteinExistence type="inferred from homology"/>
<reference evidence="11" key="1">
    <citation type="submission" date="2025-08" db="UniProtKB">
        <authorList>
            <consortium name="RefSeq"/>
        </authorList>
    </citation>
    <scope>IDENTIFICATION</scope>
    <source>
        <tissue evidence="11">Meat</tissue>
    </source>
</reference>
<dbReference type="GO" id="GO:0033179">
    <property type="term" value="C:proton-transporting V-type ATPase, V0 domain"/>
    <property type="evidence" value="ECO:0007669"/>
    <property type="project" value="InterPro"/>
</dbReference>
<dbReference type="Pfam" id="PF01496">
    <property type="entry name" value="V_ATPase_I"/>
    <property type="match status" value="1"/>
</dbReference>
<evidence type="ECO:0000256" key="3">
    <source>
        <dbReference type="ARBA" id="ARBA00022448"/>
    </source>
</evidence>
<dbReference type="GO" id="GO:0051117">
    <property type="term" value="F:ATPase binding"/>
    <property type="evidence" value="ECO:0007669"/>
    <property type="project" value="TreeGrafter"/>
</dbReference>
<dbReference type="GO" id="GO:0005886">
    <property type="term" value="C:plasma membrane"/>
    <property type="evidence" value="ECO:0007669"/>
    <property type="project" value="TreeGrafter"/>
</dbReference>
<evidence type="ECO:0000256" key="8">
    <source>
        <dbReference type="RuleBase" id="RU361189"/>
    </source>
</evidence>
<dbReference type="RefSeq" id="XP_024604630.1">
    <property type="nucleotide sequence ID" value="XM_024748862.1"/>
</dbReference>
<protein>
    <recommendedName>
        <fullName evidence="8">V-type proton ATPase subunit a</fullName>
    </recommendedName>
</protein>
<comment type="subcellular location">
    <subcellularLocation>
        <location evidence="1">Membrane</location>
        <topology evidence="1">Multi-pass membrane protein</topology>
    </subcellularLocation>
</comment>
<evidence type="ECO:0000256" key="7">
    <source>
        <dbReference type="ARBA" id="ARBA00023136"/>
    </source>
</evidence>
<evidence type="ECO:0000313" key="10">
    <source>
        <dbReference type="Proteomes" id="UP000252040"/>
    </source>
</evidence>